<evidence type="ECO:0000313" key="11">
    <source>
        <dbReference type="Proteomes" id="UP000295341"/>
    </source>
</evidence>
<dbReference type="OrthoDB" id="9802426at2"/>
<name>A0A4S3K3E1_9GAMM</name>
<keyword evidence="3" id="KW-0805">Transcription regulation</keyword>
<dbReference type="GO" id="GO:0000976">
    <property type="term" value="F:transcription cis-regulatory region binding"/>
    <property type="evidence" value="ECO:0007669"/>
    <property type="project" value="TreeGrafter"/>
</dbReference>
<keyword evidence="4 7" id="KW-0238">DNA-binding</keyword>
<dbReference type="GO" id="GO:0006355">
    <property type="term" value="P:regulation of DNA-templated transcription"/>
    <property type="evidence" value="ECO:0007669"/>
    <property type="project" value="InterPro"/>
</dbReference>
<gene>
    <name evidence="10" type="ORF">DFR24_3327</name>
</gene>
<dbReference type="RefSeq" id="WP_133882458.1">
    <property type="nucleotide sequence ID" value="NZ_MWIN01000018.1"/>
</dbReference>
<dbReference type="SUPFAM" id="SSF52172">
    <property type="entry name" value="CheY-like"/>
    <property type="match status" value="1"/>
</dbReference>
<dbReference type="PANTHER" id="PTHR48111">
    <property type="entry name" value="REGULATOR OF RPOS"/>
    <property type="match status" value="1"/>
</dbReference>
<comment type="caution">
    <text evidence="10">The sequence shown here is derived from an EMBL/GenBank/DDBJ whole genome shotgun (WGS) entry which is preliminary data.</text>
</comment>
<organism evidence="10 11">
    <name type="scientific">Panacagrimonas perspica</name>
    <dbReference type="NCBI Taxonomy" id="381431"/>
    <lineage>
        <taxon>Bacteria</taxon>
        <taxon>Pseudomonadati</taxon>
        <taxon>Pseudomonadota</taxon>
        <taxon>Gammaproteobacteria</taxon>
        <taxon>Nevskiales</taxon>
        <taxon>Nevskiaceae</taxon>
        <taxon>Panacagrimonas</taxon>
    </lineage>
</organism>
<evidence type="ECO:0000256" key="7">
    <source>
        <dbReference type="PROSITE-ProRule" id="PRU01091"/>
    </source>
</evidence>
<evidence type="ECO:0000256" key="4">
    <source>
        <dbReference type="ARBA" id="ARBA00023125"/>
    </source>
</evidence>
<evidence type="ECO:0000259" key="9">
    <source>
        <dbReference type="PROSITE" id="PS51755"/>
    </source>
</evidence>
<dbReference type="FunFam" id="3.40.50.2300:FF:000002">
    <property type="entry name" value="DNA-binding response regulator PhoP"/>
    <property type="match status" value="1"/>
</dbReference>
<dbReference type="AlphaFoldDB" id="A0A4S3K3E1"/>
<dbReference type="GO" id="GO:0032993">
    <property type="term" value="C:protein-DNA complex"/>
    <property type="evidence" value="ECO:0007669"/>
    <property type="project" value="TreeGrafter"/>
</dbReference>
<evidence type="ECO:0000256" key="6">
    <source>
        <dbReference type="PROSITE-ProRule" id="PRU00169"/>
    </source>
</evidence>
<evidence type="ECO:0000259" key="8">
    <source>
        <dbReference type="PROSITE" id="PS50110"/>
    </source>
</evidence>
<dbReference type="CDD" id="cd00383">
    <property type="entry name" value="trans_reg_C"/>
    <property type="match status" value="1"/>
</dbReference>
<dbReference type="Pfam" id="PF00072">
    <property type="entry name" value="Response_reg"/>
    <property type="match status" value="1"/>
</dbReference>
<dbReference type="InterPro" id="IPR001867">
    <property type="entry name" value="OmpR/PhoB-type_DNA-bd"/>
</dbReference>
<dbReference type="Gene3D" id="1.10.10.10">
    <property type="entry name" value="Winged helix-like DNA-binding domain superfamily/Winged helix DNA-binding domain"/>
    <property type="match status" value="1"/>
</dbReference>
<dbReference type="EMBL" id="SOBT01000009">
    <property type="protein sequence ID" value="TDU28946.1"/>
    <property type="molecule type" value="Genomic_DNA"/>
</dbReference>
<accession>A0A4S3K3E1</accession>
<evidence type="ECO:0000256" key="5">
    <source>
        <dbReference type="ARBA" id="ARBA00023163"/>
    </source>
</evidence>
<dbReference type="PROSITE" id="PS50110">
    <property type="entry name" value="RESPONSE_REGULATORY"/>
    <property type="match status" value="1"/>
</dbReference>
<dbReference type="InterPro" id="IPR036388">
    <property type="entry name" value="WH-like_DNA-bd_sf"/>
</dbReference>
<keyword evidence="5" id="KW-0804">Transcription</keyword>
<evidence type="ECO:0000256" key="3">
    <source>
        <dbReference type="ARBA" id="ARBA00023015"/>
    </source>
</evidence>
<reference evidence="10 11" key="1">
    <citation type="submission" date="2019-03" db="EMBL/GenBank/DDBJ databases">
        <title>Genomic Encyclopedia of Type Strains, Phase IV (KMG-IV): sequencing the most valuable type-strain genomes for metagenomic binning, comparative biology and taxonomic classification.</title>
        <authorList>
            <person name="Goeker M."/>
        </authorList>
    </citation>
    <scope>NUCLEOTIDE SEQUENCE [LARGE SCALE GENOMIC DNA]</scope>
    <source>
        <strain evidence="10 11">DSM 26377</strain>
    </source>
</reference>
<dbReference type="GO" id="GO:0005829">
    <property type="term" value="C:cytosol"/>
    <property type="evidence" value="ECO:0007669"/>
    <property type="project" value="TreeGrafter"/>
</dbReference>
<dbReference type="InterPro" id="IPR011006">
    <property type="entry name" value="CheY-like_superfamily"/>
</dbReference>
<evidence type="ECO:0000256" key="2">
    <source>
        <dbReference type="ARBA" id="ARBA00023012"/>
    </source>
</evidence>
<evidence type="ECO:0000313" key="10">
    <source>
        <dbReference type="EMBL" id="TDU28946.1"/>
    </source>
</evidence>
<protein>
    <submittedName>
        <fullName evidence="10">Two-component system OmpR family response regulator</fullName>
    </submittedName>
</protein>
<proteinExistence type="predicted"/>
<feature type="DNA-binding region" description="OmpR/PhoB-type" evidence="7">
    <location>
        <begin position="124"/>
        <end position="218"/>
    </location>
</feature>
<dbReference type="PANTHER" id="PTHR48111:SF37">
    <property type="entry name" value="RESPONSE REGULATOR PROTEIN CARR"/>
    <property type="match status" value="1"/>
</dbReference>
<evidence type="ECO:0000256" key="1">
    <source>
        <dbReference type="ARBA" id="ARBA00022553"/>
    </source>
</evidence>
<dbReference type="InterPro" id="IPR039420">
    <property type="entry name" value="WalR-like"/>
</dbReference>
<feature type="modified residue" description="4-aspartylphosphate" evidence="6">
    <location>
        <position position="51"/>
    </location>
</feature>
<dbReference type="Pfam" id="PF00486">
    <property type="entry name" value="Trans_reg_C"/>
    <property type="match status" value="1"/>
</dbReference>
<dbReference type="SMART" id="SM00862">
    <property type="entry name" value="Trans_reg_C"/>
    <property type="match status" value="1"/>
</dbReference>
<dbReference type="InterPro" id="IPR001789">
    <property type="entry name" value="Sig_transdc_resp-reg_receiver"/>
</dbReference>
<dbReference type="Gene3D" id="3.40.50.2300">
    <property type="match status" value="1"/>
</dbReference>
<dbReference type="PROSITE" id="PS51755">
    <property type="entry name" value="OMPR_PHOB"/>
    <property type="match status" value="1"/>
</dbReference>
<sequence length="222" mass="24789">MRLLLAEDDRALADGLAGVLAQSGFTVDQADCGLKADFLVRTEAYDLVILDLGLPRRDGLSLLRDWREAGYHQPVLILTARSRWPDKAAGFGAGADDYVAKPFEPMEVVMRAQALIRRSRGQSQPLLTVGAITVDMNQGRVWVDGRPVTLTQQEYKMLAYLMLSKDRVVSRTELIEHVYARDRDPDSNVVDVLIGRIRRRLGSELIETVRGRGFLIRTPDAA</sequence>
<feature type="domain" description="OmpR/PhoB-type" evidence="9">
    <location>
        <begin position="124"/>
        <end position="218"/>
    </location>
</feature>
<keyword evidence="11" id="KW-1185">Reference proteome</keyword>
<keyword evidence="2" id="KW-0902">Two-component regulatory system</keyword>
<dbReference type="GO" id="GO:0000156">
    <property type="term" value="F:phosphorelay response regulator activity"/>
    <property type="evidence" value="ECO:0007669"/>
    <property type="project" value="TreeGrafter"/>
</dbReference>
<dbReference type="SMART" id="SM00448">
    <property type="entry name" value="REC"/>
    <property type="match status" value="1"/>
</dbReference>
<keyword evidence="1 6" id="KW-0597">Phosphoprotein</keyword>
<dbReference type="Gene3D" id="6.10.250.690">
    <property type="match status" value="1"/>
</dbReference>
<dbReference type="Proteomes" id="UP000295341">
    <property type="component" value="Unassembled WGS sequence"/>
</dbReference>
<feature type="domain" description="Response regulatory" evidence="8">
    <location>
        <begin position="2"/>
        <end position="116"/>
    </location>
</feature>